<evidence type="ECO:0000256" key="2">
    <source>
        <dbReference type="ARBA" id="ARBA00008164"/>
    </source>
</evidence>
<keyword evidence="6" id="KW-1185">Reference proteome</keyword>
<protein>
    <submittedName>
        <fullName evidence="5">SPFH domain / Band 7 family</fullName>
    </submittedName>
</protein>
<dbReference type="Pfam" id="PF01145">
    <property type="entry name" value="Band_7"/>
    <property type="match status" value="1"/>
</dbReference>
<gene>
    <name evidence="5" type="ORF">BN874_320005</name>
</gene>
<proteinExistence type="inferred from homology"/>
<evidence type="ECO:0000313" key="6">
    <source>
        <dbReference type="Proteomes" id="UP000019184"/>
    </source>
</evidence>
<comment type="caution">
    <text evidence="5">The sequence shown here is derived from an EMBL/GenBank/DDBJ whole genome shotgun (WGS) entry which is preliminary data.</text>
</comment>
<dbReference type="EMBL" id="CBTK010000246">
    <property type="protein sequence ID" value="CDH45996.1"/>
    <property type="molecule type" value="Genomic_DNA"/>
</dbReference>
<dbReference type="InterPro" id="IPR043202">
    <property type="entry name" value="Band-7_stomatin-like"/>
</dbReference>
<accession>A0A7U7J567</accession>
<dbReference type="InterPro" id="IPR001107">
    <property type="entry name" value="Band_7"/>
</dbReference>
<comment type="subcellular location">
    <subcellularLocation>
        <location evidence="1">Membrane</location>
        <topology evidence="1">Single-pass membrane protein</topology>
    </subcellularLocation>
</comment>
<dbReference type="SUPFAM" id="SSF117892">
    <property type="entry name" value="Band 7/SPFH domain"/>
    <property type="match status" value="1"/>
</dbReference>
<sequence length="262" mass="28577">MEYLIPSLVLIVLLTLFFKFAIRRITILEYERGLMYVKGQFSKILAAGQYWYSPLFAVIQKLDIRPRFASITGQEVLSADGITLKVSLAANYEIADPLLATHKTQSFQDALYLELQLALREIMGAADIDAILKSRNELSGKLLEITAPKAMDIGLKLISVNLKDIMFPGKLKEVFAQVVSARQEGLAMLEKARGEMAALRSLANAAKMIESNPALLQLRLVQTLGQSSGNTLMLGMPASSPVTITQNTASGSKSLGASPEQS</sequence>
<dbReference type="CDD" id="cd13438">
    <property type="entry name" value="SPFH_eoslipins_u2"/>
    <property type="match status" value="1"/>
</dbReference>
<dbReference type="RefSeq" id="WP_034434367.1">
    <property type="nucleotide sequence ID" value="NZ_CBTK010000246.1"/>
</dbReference>
<dbReference type="Gene3D" id="3.30.479.30">
    <property type="entry name" value="Band 7 domain"/>
    <property type="match status" value="1"/>
</dbReference>
<evidence type="ECO:0000259" key="4">
    <source>
        <dbReference type="SMART" id="SM00244"/>
    </source>
</evidence>
<feature type="region of interest" description="Disordered" evidence="3">
    <location>
        <begin position="243"/>
        <end position="262"/>
    </location>
</feature>
<dbReference type="Gene3D" id="6.10.250.2090">
    <property type="match status" value="1"/>
</dbReference>
<organism evidence="5 6">
    <name type="scientific">Candidatus Contendobacter odensis Run_B_J11</name>
    <dbReference type="NCBI Taxonomy" id="1400861"/>
    <lineage>
        <taxon>Bacteria</taxon>
        <taxon>Pseudomonadati</taxon>
        <taxon>Pseudomonadota</taxon>
        <taxon>Gammaproteobacteria</taxon>
        <taxon>Candidatus Competibacteraceae</taxon>
        <taxon>Candidatus Contendibacter</taxon>
    </lineage>
</organism>
<dbReference type="InterPro" id="IPR036013">
    <property type="entry name" value="Band_7/SPFH_dom_sf"/>
</dbReference>
<dbReference type="InterPro" id="IPR001972">
    <property type="entry name" value="Stomatin_HflK_fam"/>
</dbReference>
<dbReference type="SMART" id="SM00244">
    <property type="entry name" value="PHB"/>
    <property type="match status" value="1"/>
</dbReference>
<evidence type="ECO:0000256" key="1">
    <source>
        <dbReference type="ARBA" id="ARBA00004167"/>
    </source>
</evidence>
<dbReference type="PANTHER" id="PTHR10264:SF83">
    <property type="entry name" value="BLL5629 PROTEIN"/>
    <property type="match status" value="1"/>
</dbReference>
<reference evidence="5 6" key="1">
    <citation type="journal article" date="2014" name="ISME J.">
        <title>Candidatus Competibacter-lineage genomes retrieved from metagenomes reveal functional metabolic diversity.</title>
        <authorList>
            <person name="McIlroy S.J."/>
            <person name="Albertsen M."/>
            <person name="Andresen E.K."/>
            <person name="Saunders A.M."/>
            <person name="Kristiansen R."/>
            <person name="Stokholm-Bjerregaard M."/>
            <person name="Nielsen K.L."/>
            <person name="Nielsen P.H."/>
        </authorList>
    </citation>
    <scope>NUCLEOTIDE SEQUENCE [LARGE SCALE GENOMIC DNA]</scope>
    <source>
        <strain evidence="5 6">Run_B_J11</strain>
    </source>
</reference>
<dbReference type="PRINTS" id="PR00721">
    <property type="entry name" value="STOMATIN"/>
</dbReference>
<dbReference type="PANTHER" id="PTHR10264">
    <property type="entry name" value="BAND 7 PROTEIN-RELATED"/>
    <property type="match status" value="1"/>
</dbReference>
<dbReference type="GO" id="GO:0005886">
    <property type="term" value="C:plasma membrane"/>
    <property type="evidence" value="ECO:0007669"/>
    <property type="project" value="InterPro"/>
</dbReference>
<comment type="similarity">
    <text evidence="2">Belongs to the band 7/mec-2 family.</text>
</comment>
<dbReference type="Proteomes" id="UP000019184">
    <property type="component" value="Unassembled WGS sequence"/>
</dbReference>
<evidence type="ECO:0000313" key="5">
    <source>
        <dbReference type="EMBL" id="CDH45996.1"/>
    </source>
</evidence>
<name>A0A7U7J567_9GAMM</name>
<feature type="domain" description="Band 7" evidence="4">
    <location>
        <begin position="23"/>
        <end position="179"/>
    </location>
</feature>
<evidence type="ECO:0000256" key="3">
    <source>
        <dbReference type="SAM" id="MobiDB-lite"/>
    </source>
</evidence>
<dbReference type="OrthoDB" id="5501731at2"/>
<dbReference type="AlphaFoldDB" id="A0A7U7J567"/>